<dbReference type="AlphaFoldDB" id="A0A8T1R1B1"/>
<protein>
    <submittedName>
        <fullName evidence="2">Uncharacterized protein</fullName>
    </submittedName>
</protein>
<evidence type="ECO:0000313" key="3">
    <source>
        <dbReference type="Proteomes" id="UP000811609"/>
    </source>
</evidence>
<gene>
    <name evidence="2" type="ORF">CIPAW_03G086800</name>
</gene>
<dbReference type="Proteomes" id="UP000811609">
    <property type="component" value="Chromosome 3"/>
</dbReference>
<evidence type="ECO:0000313" key="2">
    <source>
        <dbReference type="EMBL" id="KAG6660163.1"/>
    </source>
</evidence>
<keyword evidence="3" id="KW-1185">Reference proteome</keyword>
<keyword evidence="1" id="KW-0472">Membrane</keyword>
<sequence length="134" mass="14913">MEVVTYKTKVGSGRMHPDLAFFAMLFILLNAYCCNAFVIVKSNNSFRCSGRLDECLFEEELELELLMNPYVSRMLVSYKIKPTPGIAGQPAIACGKPQDAANPQYNTCIAEVKRDLHLCVQGSIFTRCGDNNPP</sequence>
<comment type="caution">
    <text evidence="2">The sequence shown here is derived from an EMBL/GenBank/DDBJ whole genome shotgun (WGS) entry which is preliminary data.</text>
</comment>
<reference evidence="2" key="1">
    <citation type="submission" date="2020-12" db="EMBL/GenBank/DDBJ databases">
        <title>WGS assembly of Carya illinoinensis cv. Pawnee.</title>
        <authorList>
            <person name="Platts A."/>
            <person name="Shu S."/>
            <person name="Wright S."/>
            <person name="Barry K."/>
            <person name="Edger P."/>
            <person name="Pires J.C."/>
            <person name="Schmutz J."/>
        </authorList>
    </citation>
    <scope>NUCLEOTIDE SEQUENCE</scope>
    <source>
        <tissue evidence="2">Leaf</tissue>
    </source>
</reference>
<dbReference type="EMBL" id="CM031811">
    <property type="protein sequence ID" value="KAG6660163.1"/>
    <property type="molecule type" value="Genomic_DNA"/>
</dbReference>
<keyword evidence="1" id="KW-0812">Transmembrane</keyword>
<evidence type="ECO:0000256" key="1">
    <source>
        <dbReference type="SAM" id="Phobius"/>
    </source>
</evidence>
<organism evidence="2 3">
    <name type="scientific">Carya illinoinensis</name>
    <name type="common">Pecan</name>
    <dbReference type="NCBI Taxonomy" id="32201"/>
    <lineage>
        <taxon>Eukaryota</taxon>
        <taxon>Viridiplantae</taxon>
        <taxon>Streptophyta</taxon>
        <taxon>Embryophyta</taxon>
        <taxon>Tracheophyta</taxon>
        <taxon>Spermatophyta</taxon>
        <taxon>Magnoliopsida</taxon>
        <taxon>eudicotyledons</taxon>
        <taxon>Gunneridae</taxon>
        <taxon>Pentapetalae</taxon>
        <taxon>rosids</taxon>
        <taxon>fabids</taxon>
        <taxon>Fagales</taxon>
        <taxon>Juglandaceae</taxon>
        <taxon>Carya</taxon>
    </lineage>
</organism>
<name>A0A8T1R1B1_CARIL</name>
<accession>A0A8T1R1B1</accession>
<proteinExistence type="predicted"/>
<feature type="transmembrane region" description="Helical" evidence="1">
    <location>
        <begin position="20"/>
        <end position="40"/>
    </location>
</feature>
<keyword evidence="1" id="KW-1133">Transmembrane helix</keyword>